<name>A0ABQ3DQ93_9GAMM</name>
<dbReference type="PANTHER" id="PTHR43765">
    <property type="entry name" value="2-DEHYDROPANTOATE 2-REDUCTASE-RELATED"/>
    <property type="match status" value="1"/>
</dbReference>
<feature type="domain" description="Ketopantoate reductase C-terminal" evidence="12">
    <location>
        <begin position="166"/>
        <end position="283"/>
    </location>
</feature>
<comment type="catalytic activity">
    <reaction evidence="9 10">
        <text>(R)-pantoate + NADP(+) = 2-dehydropantoate + NADPH + H(+)</text>
        <dbReference type="Rhea" id="RHEA:16233"/>
        <dbReference type="ChEBI" id="CHEBI:11561"/>
        <dbReference type="ChEBI" id="CHEBI:15378"/>
        <dbReference type="ChEBI" id="CHEBI:15980"/>
        <dbReference type="ChEBI" id="CHEBI:57783"/>
        <dbReference type="ChEBI" id="CHEBI:58349"/>
        <dbReference type="EC" id="1.1.1.169"/>
    </reaction>
</comment>
<evidence type="ECO:0000256" key="1">
    <source>
        <dbReference type="ARBA" id="ARBA00004994"/>
    </source>
</evidence>
<comment type="similarity">
    <text evidence="2 10">Belongs to the ketopantoate reductase family.</text>
</comment>
<dbReference type="InterPro" id="IPR003710">
    <property type="entry name" value="ApbA"/>
</dbReference>
<reference evidence="14" key="1">
    <citation type="journal article" date="2019" name="Int. J. Syst. Evol. Microbiol.">
        <title>The Global Catalogue of Microorganisms (GCM) 10K type strain sequencing project: providing services to taxonomists for standard genome sequencing and annotation.</title>
        <authorList>
            <consortium name="The Broad Institute Genomics Platform"/>
            <consortium name="The Broad Institute Genome Sequencing Center for Infectious Disease"/>
            <person name="Wu L."/>
            <person name="Ma J."/>
        </authorList>
    </citation>
    <scope>NUCLEOTIDE SEQUENCE [LARGE SCALE GENOMIC DNA]</scope>
    <source>
        <strain evidence="14">KCTC 32998</strain>
    </source>
</reference>
<sequence>MIVGAGALGRLFAARLASRHTVTLIGRSGPVHRLSWQGSGGAYQQLEFGTTDGAPPDIVMIATKSYDVLAALEPLTERIPATTPLLLIQNGFHAQPRLHDLWPGPVLCATTTEAAYRPAPPSEFDVVHAATGHTWIGDLAGCHLPLSARVADALVATGITATACADIRQRLWQKLAINAVINPLTARDRVLNGALLAPAYDSEIASLVGEIADLMAAESIAPPESGWRALVDGVIDATANNRSSMLQDRLAGRRTERDAILGPLLDAAKRHHLKAPALRTLLHQTPD</sequence>
<dbReference type="InterPro" id="IPR013328">
    <property type="entry name" value="6PGD_dom2"/>
</dbReference>
<evidence type="ECO:0000259" key="12">
    <source>
        <dbReference type="Pfam" id="PF08546"/>
    </source>
</evidence>
<dbReference type="SUPFAM" id="SSF48179">
    <property type="entry name" value="6-phosphogluconate dehydrogenase C-terminal domain-like"/>
    <property type="match status" value="1"/>
</dbReference>
<keyword evidence="6 10" id="KW-0521">NADP</keyword>
<dbReference type="PANTHER" id="PTHR43765:SF2">
    <property type="entry name" value="2-DEHYDROPANTOATE 2-REDUCTASE"/>
    <property type="match status" value="1"/>
</dbReference>
<evidence type="ECO:0000256" key="9">
    <source>
        <dbReference type="ARBA" id="ARBA00048793"/>
    </source>
</evidence>
<protein>
    <recommendedName>
        <fullName evidence="4 10">2-dehydropantoate 2-reductase</fullName>
        <ecNumber evidence="3 10">1.1.1.169</ecNumber>
    </recommendedName>
    <alternativeName>
        <fullName evidence="8 10">Ketopantoate reductase</fullName>
    </alternativeName>
</protein>
<evidence type="ECO:0000256" key="10">
    <source>
        <dbReference type="RuleBase" id="RU362068"/>
    </source>
</evidence>
<dbReference type="NCBIfam" id="TIGR00745">
    <property type="entry name" value="apbA_panE"/>
    <property type="match status" value="1"/>
</dbReference>
<dbReference type="Proteomes" id="UP000646745">
    <property type="component" value="Unassembled WGS sequence"/>
</dbReference>
<dbReference type="EMBL" id="BMZI01000001">
    <property type="protein sequence ID" value="GHB08337.1"/>
    <property type="molecule type" value="Genomic_DNA"/>
</dbReference>
<dbReference type="EC" id="1.1.1.169" evidence="3 10"/>
<dbReference type="InterPro" id="IPR008927">
    <property type="entry name" value="6-PGluconate_DH-like_C_sf"/>
</dbReference>
<evidence type="ECO:0000256" key="4">
    <source>
        <dbReference type="ARBA" id="ARBA00019465"/>
    </source>
</evidence>
<dbReference type="InterPro" id="IPR050838">
    <property type="entry name" value="Ketopantoate_reductase"/>
</dbReference>
<dbReference type="Gene3D" id="1.10.1040.10">
    <property type="entry name" value="N-(1-d-carboxylethyl)-l-norvaline Dehydrogenase, domain 2"/>
    <property type="match status" value="1"/>
</dbReference>
<keyword evidence="5 10" id="KW-0566">Pantothenate biosynthesis</keyword>
<evidence type="ECO:0000313" key="14">
    <source>
        <dbReference type="Proteomes" id="UP000646745"/>
    </source>
</evidence>
<dbReference type="SUPFAM" id="SSF51735">
    <property type="entry name" value="NAD(P)-binding Rossmann-fold domains"/>
    <property type="match status" value="1"/>
</dbReference>
<evidence type="ECO:0000256" key="5">
    <source>
        <dbReference type="ARBA" id="ARBA00022655"/>
    </source>
</evidence>
<feature type="domain" description="Ketopantoate reductase N-terminal" evidence="11">
    <location>
        <begin position="2"/>
        <end position="140"/>
    </location>
</feature>
<dbReference type="Gene3D" id="3.40.50.720">
    <property type="entry name" value="NAD(P)-binding Rossmann-like Domain"/>
    <property type="match status" value="1"/>
</dbReference>
<dbReference type="Pfam" id="PF08546">
    <property type="entry name" value="ApbA_C"/>
    <property type="match status" value="1"/>
</dbReference>
<keyword evidence="14" id="KW-1185">Reference proteome</keyword>
<evidence type="ECO:0000256" key="7">
    <source>
        <dbReference type="ARBA" id="ARBA00023002"/>
    </source>
</evidence>
<dbReference type="Pfam" id="PF02558">
    <property type="entry name" value="ApbA"/>
    <property type="match status" value="1"/>
</dbReference>
<evidence type="ECO:0000259" key="11">
    <source>
        <dbReference type="Pfam" id="PF02558"/>
    </source>
</evidence>
<organism evidence="13 14">
    <name type="scientific">Salinicola rhizosphaerae</name>
    <dbReference type="NCBI Taxonomy" id="1443141"/>
    <lineage>
        <taxon>Bacteria</taxon>
        <taxon>Pseudomonadati</taxon>
        <taxon>Pseudomonadota</taxon>
        <taxon>Gammaproteobacteria</taxon>
        <taxon>Oceanospirillales</taxon>
        <taxon>Halomonadaceae</taxon>
        <taxon>Salinicola</taxon>
    </lineage>
</organism>
<dbReference type="InterPro" id="IPR013752">
    <property type="entry name" value="KPA_reductase"/>
</dbReference>
<dbReference type="InterPro" id="IPR036291">
    <property type="entry name" value="NAD(P)-bd_dom_sf"/>
</dbReference>
<proteinExistence type="inferred from homology"/>
<evidence type="ECO:0000256" key="8">
    <source>
        <dbReference type="ARBA" id="ARBA00032024"/>
    </source>
</evidence>
<accession>A0ABQ3DQ93</accession>
<evidence type="ECO:0000256" key="2">
    <source>
        <dbReference type="ARBA" id="ARBA00007870"/>
    </source>
</evidence>
<comment type="pathway">
    <text evidence="1 10">Cofactor biosynthesis; (R)-pantothenate biosynthesis; (R)-pantoate from 3-methyl-2-oxobutanoate: step 2/2.</text>
</comment>
<dbReference type="InterPro" id="IPR013332">
    <property type="entry name" value="KPR_N"/>
</dbReference>
<keyword evidence="7 10" id="KW-0560">Oxidoreductase</keyword>
<comment type="function">
    <text evidence="10">Catalyzes the NADPH-dependent reduction of ketopantoate into pantoic acid.</text>
</comment>
<gene>
    <name evidence="13" type="primary">panE</name>
    <name evidence="13" type="ORF">GCM10009038_02250</name>
</gene>
<evidence type="ECO:0000256" key="6">
    <source>
        <dbReference type="ARBA" id="ARBA00022857"/>
    </source>
</evidence>
<evidence type="ECO:0000256" key="3">
    <source>
        <dbReference type="ARBA" id="ARBA00013014"/>
    </source>
</evidence>
<evidence type="ECO:0000313" key="13">
    <source>
        <dbReference type="EMBL" id="GHB08337.1"/>
    </source>
</evidence>
<comment type="caution">
    <text evidence="13">The sequence shown here is derived from an EMBL/GenBank/DDBJ whole genome shotgun (WGS) entry which is preliminary data.</text>
</comment>